<dbReference type="Proteomes" id="UP000256970">
    <property type="component" value="Unassembled WGS sequence"/>
</dbReference>
<dbReference type="InterPro" id="IPR014001">
    <property type="entry name" value="Helicase_ATP-bd"/>
</dbReference>
<dbReference type="Gene3D" id="3.40.50.300">
    <property type="entry name" value="P-loop containing nucleotide triphosphate hydrolases"/>
    <property type="match status" value="2"/>
</dbReference>
<evidence type="ECO:0000256" key="6">
    <source>
        <dbReference type="ARBA" id="ARBA00023242"/>
    </source>
</evidence>
<feature type="coiled-coil region" evidence="7">
    <location>
        <begin position="730"/>
        <end position="757"/>
    </location>
</feature>
<evidence type="ECO:0000256" key="5">
    <source>
        <dbReference type="ARBA" id="ARBA00022840"/>
    </source>
</evidence>
<keyword evidence="12" id="KW-1185">Reference proteome</keyword>
<dbReference type="Gene3D" id="1.10.3380.30">
    <property type="match status" value="1"/>
</dbReference>
<dbReference type="FunFam" id="3.40.50.300:FF:000083">
    <property type="entry name" value="ATP-dependent RNA helicase DOB1"/>
    <property type="match status" value="1"/>
</dbReference>
<feature type="region of interest" description="Disordered" evidence="8">
    <location>
        <begin position="861"/>
        <end position="916"/>
    </location>
</feature>
<evidence type="ECO:0000256" key="7">
    <source>
        <dbReference type="SAM" id="Coils"/>
    </source>
</evidence>
<dbReference type="SUPFAM" id="SSF52540">
    <property type="entry name" value="P-loop containing nucleoside triphosphate hydrolases"/>
    <property type="match status" value="1"/>
</dbReference>
<dbReference type="CDD" id="cd18024">
    <property type="entry name" value="DEXHc_Mtr4-like"/>
    <property type="match status" value="1"/>
</dbReference>
<dbReference type="SMART" id="SM01142">
    <property type="entry name" value="DSHCT"/>
    <property type="match status" value="1"/>
</dbReference>
<dbReference type="GO" id="GO:0005524">
    <property type="term" value="F:ATP binding"/>
    <property type="evidence" value="ECO:0007669"/>
    <property type="project" value="UniProtKB-KW"/>
</dbReference>
<feature type="compositionally biased region" description="Polar residues" evidence="8">
    <location>
        <begin position="47"/>
        <end position="56"/>
    </location>
</feature>
<evidence type="ECO:0000256" key="4">
    <source>
        <dbReference type="ARBA" id="ARBA00022806"/>
    </source>
</evidence>
<dbReference type="Pfam" id="PF00271">
    <property type="entry name" value="Helicase_C"/>
    <property type="match status" value="1"/>
</dbReference>
<dbReference type="PIRSF" id="PIRSF005198">
    <property type="entry name" value="Antiviral_helicase_SKI2"/>
    <property type="match status" value="1"/>
</dbReference>
<dbReference type="GO" id="GO:0003724">
    <property type="term" value="F:RNA helicase activity"/>
    <property type="evidence" value="ECO:0007669"/>
    <property type="project" value="InterPro"/>
</dbReference>
<evidence type="ECO:0000259" key="10">
    <source>
        <dbReference type="PROSITE" id="PS51194"/>
    </source>
</evidence>
<dbReference type="Pfam" id="PF00270">
    <property type="entry name" value="DEAD"/>
    <property type="match status" value="1"/>
</dbReference>
<dbReference type="GO" id="GO:0016787">
    <property type="term" value="F:hydrolase activity"/>
    <property type="evidence" value="ECO:0007669"/>
    <property type="project" value="UniProtKB-KW"/>
</dbReference>
<evidence type="ECO:0000313" key="12">
    <source>
        <dbReference type="Proteomes" id="UP000256970"/>
    </source>
</evidence>
<dbReference type="PROSITE" id="PS51192">
    <property type="entry name" value="HELICASE_ATP_BIND_1"/>
    <property type="match status" value="1"/>
</dbReference>
<reference evidence="11 12" key="1">
    <citation type="submission" date="2016-10" db="EMBL/GenBank/DDBJ databases">
        <authorList>
            <person name="Cai Z."/>
        </authorList>
    </citation>
    <scope>NUCLEOTIDE SEQUENCE [LARGE SCALE GENOMIC DNA]</scope>
</reference>
<keyword evidence="3" id="KW-0378">Hydrolase</keyword>
<organism evidence="11 12">
    <name type="scientific">Tetradesmus obliquus</name>
    <name type="common">Green alga</name>
    <name type="synonym">Acutodesmus obliquus</name>
    <dbReference type="NCBI Taxonomy" id="3088"/>
    <lineage>
        <taxon>Eukaryota</taxon>
        <taxon>Viridiplantae</taxon>
        <taxon>Chlorophyta</taxon>
        <taxon>core chlorophytes</taxon>
        <taxon>Chlorophyceae</taxon>
        <taxon>CS clade</taxon>
        <taxon>Sphaeropleales</taxon>
        <taxon>Scenedesmaceae</taxon>
        <taxon>Tetradesmus</taxon>
    </lineage>
</organism>
<sequence length="1236" mass="134916">MSQPTQPIDGTEEGRAIAAATRAAAKRKHDEVVREPSLAPIKKKAKQQPTATSSHQVAIPEGFDPASQTFDPAVHGTLQEPCYNGPPAKTYPFELDSFQKTSVACLERRESVLVAAHTSAGKTVVAEYAIAMAFRDKQRVVYTSPLKALSNQKFRELSEEFGDVGLMTGDVSINPNANCIVMTTEILRSMIYRGSELLREVAWVIFDEVHYMQDRERGVVWEETIIFLQDDVKMVFLSATLSNAKEFSGWVAHLHKQPCHVVYTDFRPTPLHHFAVPVAGQGMYKILDEKGFKEENFKKMRAVFEIEAEGRGAAAAAADDAAAGGGRGGRGGRDGGRGRGRGRGRAEGGRGGGNKPSHAQKQEAMTDHLMRLVGSLQSYKMEPLIVFSFSRRECEAYSLACANPDMGNLSFADADEAAAIEEVYTNMLQVLSEEDRQLPALQSMMRMLKRGIGVHHSGLLPILKELIEILFQENLIKVLFTTETFAMGLNMPARTVIFSSLKKFDGQAERYIGSGEYIQMSGRAGRRGKDDHGTVIVCVDESLDLETCKGIVQDDHGTVIMCVDGSLDVETCKGIVQDDRGTVIVCLDESLDLETCKGIVQGKPSPLLSSFRLSCYTLLNFMLLLLKPPLPPLLLLLLQGKPFPLLSSFRLSYYMLLNLMKLCLTCECCCTVQLHSATQHVQGKPSPLLSSFRLSYYTLLNLMKRVEGGTHDLEYVIANSFQQFQQEQAMPQMEAELKEIEAQSEQLQLEGQAAISEYKALRGQLAAAEGAIAAAIQAPDRCLAFLRPGRLIRVKEGADEWGWGIVVSVLRKPSAHHQQQQQQQQANGSAEAAAADAVDDAAANYIIDTLLPVAAGSLKEGQPKPAPVGLAGSSKAGSSSSGSAANGTAAAADGGKKGSKGKGSEQQQQQQQQQPAAEMAVLPVSLTLVTGISVLRVGLPEDLRPFEARQSLLCVLQDMAKRYPAGLPLLDPVEDMGLSGDEELSAAVANVNKLEQQLVKNPVFQAERDSERFALYAKKAALDERAAELKAQLKGTLLASFREESKARLQVLRRLGHVAADGTVLLKGRAACEIDTADELLTVELMFNGCFHGLDKHQLLALVSCLTPTDRTNEEVAITKQLADPLRQLQDAARGIASISREAGLEVDEEEYLGGFRPSLMDVFYNWSKGKSFAEVAGMTDIFEGSIIRVARRLDELMQQLARAAQVVGDETLAQRFIESNETLRRGIMFSASLYL</sequence>
<protein>
    <recommendedName>
        <fullName evidence="13">Superkiller viralicidic activity 2-like 2</fullName>
    </recommendedName>
</protein>
<dbReference type="GO" id="GO:0005634">
    <property type="term" value="C:nucleus"/>
    <property type="evidence" value="ECO:0007669"/>
    <property type="project" value="UniProtKB-SubCell"/>
</dbReference>
<evidence type="ECO:0000259" key="9">
    <source>
        <dbReference type="PROSITE" id="PS51192"/>
    </source>
</evidence>
<keyword evidence="7" id="KW-0175">Coiled coil</keyword>
<name>A0A383VRN3_TETOB</name>
<dbReference type="InterPro" id="IPR050699">
    <property type="entry name" value="RNA-DNA_Helicase"/>
</dbReference>
<feature type="domain" description="Helicase ATP-binding" evidence="9">
    <location>
        <begin position="103"/>
        <end position="259"/>
    </location>
</feature>
<evidence type="ECO:0000256" key="3">
    <source>
        <dbReference type="ARBA" id="ARBA00022801"/>
    </source>
</evidence>
<dbReference type="InterPro" id="IPR016438">
    <property type="entry name" value="SKI2-like"/>
</dbReference>
<dbReference type="InterPro" id="IPR025696">
    <property type="entry name" value="Beta-barrel_MTR4"/>
</dbReference>
<accession>A0A383VRN3</accession>
<proteinExistence type="predicted"/>
<dbReference type="InterPro" id="IPR011545">
    <property type="entry name" value="DEAD/DEAH_box_helicase_dom"/>
</dbReference>
<evidence type="ECO:0008006" key="13">
    <source>
        <dbReference type="Google" id="ProtNLM"/>
    </source>
</evidence>
<feature type="region of interest" description="Disordered" evidence="8">
    <location>
        <begin position="317"/>
        <end position="362"/>
    </location>
</feature>
<evidence type="ECO:0000256" key="8">
    <source>
        <dbReference type="SAM" id="MobiDB-lite"/>
    </source>
</evidence>
<dbReference type="EMBL" id="FNXT01000845">
    <property type="protein sequence ID" value="SZX68178.1"/>
    <property type="molecule type" value="Genomic_DNA"/>
</dbReference>
<dbReference type="InterPro" id="IPR048392">
    <property type="entry name" value="MTR4-like_stalk"/>
</dbReference>
<dbReference type="PROSITE" id="PS51194">
    <property type="entry name" value="HELICASE_CTER"/>
    <property type="match status" value="1"/>
</dbReference>
<keyword evidence="2" id="KW-0547">Nucleotide-binding</keyword>
<dbReference type="InterPro" id="IPR012961">
    <property type="entry name" value="Ski2/MTR4_C"/>
</dbReference>
<dbReference type="SMART" id="SM00487">
    <property type="entry name" value="DEXDc"/>
    <property type="match status" value="1"/>
</dbReference>
<dbReference type="PANTHER" id="PTHR12131">
    <property type="entry name" value="ATP-DEPENDENT RNA AND DNA HELICASE"/>
    <property type="match status" value="1"/>
</dbReference>
<dbReference type="PANTHER" id="PTHR12131:SF7">
    <property type="entry name" value="EXOSOME RNA HELICASE MTR4"/>
    <property type="match status" value="1"/>
</dbReference>
<dbReference type="Pfam" id="PF08148">
    <property type="entry name" value="DSHCT"/>
    <property type="match status" value="1"/>
</dbReference>
<evidence type="ECO:0000256" key="1">
    <source>
        <dbReference type="ARBA" id="ARBA00004123"/>
    </source>
</evidence>
<feature type="compositionally biased region" description="Low complexity" evidence="8">
    <location>
        <begin position="904"/>
        <end position="916"/>
    </location>
</feature>
<keyword evidence="4" id="KW-0347">Helicase</keyword>
<evidence type="ECO:0000313" key="11">
    <source>
        <dbReference type="EMBL" id="SZX68178.1"/>
    </source>
</evidence>
<feature type="domain" description="Helicase C-terminal" evidence="10">
    <location>
        <begin position="419"/>
        <end position="571"/>
    </location>
</feature>
<evidence type="ECO:0000256" key="2">
    <source>
        <dbReference type="ARBA" id="ARBA00022741"/>
    </source>
</evidence>
<dbReference type="InterPro" id="IPR001650">
    <property type="entry name" value="Helicase_C-like"/>
</dbReference>
<comment type="subcellular location">
    <subcellularLocation>
        <location evidence="1">Nucleus</location>
    </subcellularLocation>
</comment>
<feature type="region of interest" description="Disordered" evidence="8">
    <location>
        <begin position="1"/>
        <end position="56"/>
    </location>
</feature>
<feature type="compositionally biased region" description="Low complexity" evidence="8">
    <location>
        <begin position="871"/>
        <end position="893"/>
    </location>
</feature>
<dbReference type="STRING" id="3088.A0A383VRN3"/>
<dbReference type="CDD" id="cd18795">
    <property type="entry name" value="SF2_C_Ski2"/>
    <property type="match status" value="1"/>
</dbReference>
<dbReference type="SMART" id="SM00490">
    <property type="entry name" value="HELICc"/>
    <property type="match status" value="1"/>
</dbReference>
<dbReference type="GO" id="GO:0003723">
    <property type="term" value="F:RNA binding"/>
    <property type="evidence" value="ECO:0007669"/>
    <property type="project" value="InterPro"/>
</dbReference>
<keyword evidence="6" id="KW-0539">Nucleus</keyword>
<dbReference type="Pfam" id="PF21408">
    <property type="entry name" value="MTR4-like_stalk"/>
    <property type="match status" value="1"/>
</dbReference>
<keyword evidence="5" id="KW-0067">ATP-binding</keyword>
<dbReference type="AlphaFoldDB" id="A0A383VRN3"/>
<gene>
    <name evidence="11" type="ORF">BQ4739_LOCUS8551</name>
</gene>
<dbReference type="GO" id="GO:0000460">
    <property type="term" value="P:maturation of 5.8S rRNA"/>
    <property type="evidence" value="ECO:0007669"/>
    <property type="project" value="TreeGrafter"/>
</dbReference>
<dbReference type="Pfam" id="PF13234">
    <property type="entry name" value="MTR4_beta-barrel"/>
    <property type="match status" value="1"/>
</dbReference>
<dbReference type="Gene3D" id="2.40.30.300">
    <property type="match status" value="1"/>
</dbReference>
<dbReference type="GO" id="GO:0006401">
    <property type="term" value="P:RNA catabolic process"/>
    <property type="evidence" value="ECO:0007669"/>
    <property type="project" value="InterPro"/>
</dbReference>
<dbReference type="InterPro" id="IPR027417">
    <property type="entry name" value="P-loop_NTPase"/>
</dbReference>